<sequence>MDKLDKIIAQLDELEISQKHREELLKRNQATFLLKLPKVILIQRVCGFLDDNDLYRFTATCSTLRKIMFCPLGFKLLMLSRNANHLVGGPKHQEIQLKHEKIDIITCGNLSTNNNIFETEEDALAQLEVLKAVKDFLKSKLQDAQITIKKLEDMLEDAQATLKYEKSVNLKLQSKINILQNQLSISELQRQDVKENLAELNSKYNKIITQMEQDRIILLEDKEKLMGHKKVLIEEVYRLRGLVSQMEENQNNYREALRQVKTFMESVEVKPI</sequence>
<evidence type="ECO:0000313" key="3">
    <source>
        <dbReference type="Proteomes" id="UP000688137"/>
    </source>
</evidence>
<evidence type="ECO:0000313" key="2">
    <source>
        <dbReference type="EMBL" id="CAD8112078.1"/>
    </source>
</evidence>
<keyword evidence="1" id="KW-0175">Coiled coil</keyword>
<gene>
    <name evidence="2" type="ORF">PPRIM_AZ9-3.1.T1500024</name>
</gene>
<evidence type="ECO:0000256" key="1">
    <source>
        <dbReference type="SAM" id="Coils"/>
    </source>
</evidence>
<dbReference type="EMBL" id="CAJJDM010000155">
    <property type="protein sequence ID" value="CAD8112078.1"/>
    <property type="molecule type" value="Genomic_DNA"/>
</dbReference>
<dbReference type="Proteomes" id="UP000688137">
    <property type="component" value="Unassembled WGS sequence"/>
</dbReference>
<dbReference type="AlphaFoldDB" id="A0A8S1Q974"/>
<accession>A0A8S1Q974</accession>
<name>A0A8S1Q974_PARPR</name>
<proteinExistence type="predicted"/>
<keyword evidence="3" id="KW-1185">Reference proteome</keyword>
<comment type="caution">
    <text evidence="2">The sequence shown here is derived from an EMBL/GenBank/DDBJ whole genome shotgun (WGS) entry which is preliminary data.</text>
</comment>
<feature type="coiled-coil region" evidence="1">
    <location>
        <begin position="127"/>
        <end position="214"/>
    </location>
</feature>
<reference evidence="2" key="1">
    <citation type="submission" date="2021-01" db="EMBL/GenBank/DDBJ databases">
        <authorList>
            <consortium name="Genoscope - CEA"/>
            <person name="William W."/>
        </authorList>
    </citation>
    <scope>NUCLEOTIDE SEQUENCE</scope>
</reference>
<dbReference type="OMA" id="KEKLMGH"/>
<organism evidence="2 3">
    <name type="scientific">Paramecium primaurelia</name>
    <dbReference type="NCBI Taxonomy" id="5886"/>
    <lineage>
        <taxon>Eukaryota</taxon>
        <taxon>Sar</taxon>
        <taxon>Alveolata</taxon>
        <taxon>Ciliophora</taxon>
        <taxon>Intramacronucleata</taxon>
        <taxon>Oligohymenophorea</taxon>
        <taxon>Peniculida</taxon>
        <taxon>Parameciidae</taxon>
        <taxon>Paramecium</taxon>
    </lineage>
</organism>
<evidence type="ECO:0008006" key="4">
    <source>
        <dbReference type="Google" id="ProtNLM"/>
    </source>
</evidence>
<protein>
    <recommendedName>
        <fullName evidence="4">F-box domain-containing protein</fullName>
    </recommendedName>
</protein>